<sequence>MAEQYDPQYWIERAQLVMEQNVVEDAKTAAEINRIITLMYAEIAKEIFAFYAKFATSEGLSVAEAKKVVDAFDVVAFKSKAKEYVKNKDFSEKANKELKKYNVKMKISREKLLKENLDLIVKSSTAEVEKAIESGLVDSINREVKEQAGILGVDLRITEEKAESIANSKFHKVTWSERLWDDMDLVREEVERITTNVVVRGRHPNEYVAEFKKKTGQTTYNAKRLLTTESARAQSEA</sequence>
<keyword evidence="2" id="KW-1185">Reference proteome</keyword>
<dbReference type="RefSeq" id="WP_209244657.1">
    <property type="nucleotide sequence ID" value="NZ_JAGHKT020000055.1"/>
</dbReference>
<proteinExistence type="predicted"/>
<organism evidence="1 2">
    <name type="scientific">Staphylococcus hominis</name>
    <dbReference type="NCBI Taxonomy" id="1290"/>
    <lineage>
        <taxon>Bacteria</taxon>
        <taxon>Bacillati</taxon>
        <taxon>Bacillota</taxon>
        <taxon>Bacilli</taxon>
        <taxon>Bacillales</taxon>
        <taxon>Staphylococcaceae</taxon>
        <taxon>Staphylococcus</taxon>
    </lineage>
</organism>
<reference evidence="1 2" key="1">
    <citation type="submission" date="2022-06" db="EMBL/GenBank/DDBJ databases">
        <title>Staphylococcus hominis ShoR14 genome sequence.</title>
        <authorList>
            <person name="Yeo C.C."/>
            <person name="Chew C.H."/>
            <person name="Che Hamzah A.M."/>
            <person name="Al-Trad E.I."/>
        </authorList>
    </citation>
    <scope>NUCLEOTIDE SEQUENCE [LARGE SCALE GENOMIC DNA]</scope>
    <source>
        <strain evidence="1 2">ShoR14</strain>
    </source>
</reference>
<evidence type="ECO:0000313" key="1">
    <source>
        <dbReference type="EMBL" id="MCM5673534.1"/>
    </source>
</evidence>
<name>A0A8X8GKY3_STAHO</name>
<accession>A0A8X8GKY3</accession>
<feature type="non-terminal residue" evidence="1">
    <location>
        <position position="237"/>
    </location>
</feature>
<protein>
    <submittedName>
        <fullName evidence="1">Phage head morphogenesis protein</fullName>
    </submittedName>
</protein>
<dbReference type="AlphaFoldDB" id="A0A8X8GKY3"/>
<comment type="caution">
    <text evidence="1">The sequence shown here is derived from an EMBL/GenBank/DDBJ whole genome shotgun (WGS) entry which is preliminary data.</text>
</comment>
<dbReference type="Proteomes" id="UP000665944">
    <property type="component" value="Unassembled WGS sequence"/>
</dbReference>
<dbReference type="EMBL" id="JAGHKT020000055">
    <property type="protein sequence ID" value="MCM5673534.1"/>
    <property type="molecule type" value="Genomic_DNA"/>
</dbReference>
<gene>
    <name evidence="1" type="ORF">J7T32_012465</name>
</gene>
<evidence type="ECO:0000313" key="2">
    <source>
        <dbReference type="Proteomes" id="UP000665944"/>
    </source>
</evidence>